<gene>
    <name evidence="1" type="ordered locus">PCC7424_1878</name>
</gene>
<proteinExistence type="predicted"/>
<dbReference type="EMBL" id="CP001291">
    <property type="protein sequence ID" value="ACK70310.1"/>
    <property type="molecule type" value="Genomic_DNA"/>
</dbReference>
<dbReference type="RefSeq" id="WP_012599253.1">
    <property type="nucleotide sequence ID" value="NC_011729.1"/>
</dbReference>
<protein>
    <submittedName>
        <fullName evidence="1">Uncharacterized protein</fullName>
    </submittedName>
</protein>
<dbReference type="AlphaFoldDB" id="B7KDK8"/>
<name>B7KDK8_GLOC7</name>
<reference evidence="2" key="1">
    <citation type="journal article" date="2011" name="MBio">
        <title>Novel metabolic attributes of the genus Cyanothece, comprising a group of unicellular nitrogen-fixing Cyanobacteria.</title>
        <authorList>
            <person name="Bandyopadhyay A."/>
            <person name="Elvitigala T."/>
            <person name="Welsh E."/>
            <person name="Stockel J."/>
            <person name="Liberton M."/>
            <person name="Min H."/>
            <person name="Sherman L.A."/>
            <person name="Pakrasi H.B."/>
        </authorList>
    </citation>
    <scope>NUCLEOTIDE SEQUENCE [LARGE SCALE GENOMIC DNA]</scope>
    <source>
        <strain evidence="2">PCC 7424</strain>
    </source>
</reference>
<sequence length="67" mass="7965">MEKIKQPNPINQNKEIKELEAEISYLESEVYRLHDLIRTQEELINELQCRADPYLQDGTPICNSQKY</sequence>
<organism evidence="1 2">
    <name type="scientific">Gloeothece citriformis (strain PCC 7424)</name>
    <name type="common">Cyanothece sp. (strain PCC 7424)</name>
    <dbReference type="NCBI Taxonomy" id="65393"/>
    <lineage>
        <taxon>Bacteria</taxon>
        <taxon>Bacillati</taxon>
        <taxon>Cyanobacteriota</taxon>
        <taxon>Cyanophyceae</taxon>
        <taxon>Oscillatoriophycideae</taxon>
        <taxon>Chroococcales</taxon>
        <taxon>Aphanothecaceae</taxon>
        <taxon>Gloeothece</taxon>
        <taxon>Gloeothece citriformis</taxon>
    </lineage>
</organism>
<dbReference type="HOGENOM" id="CLU_2805288_0_0_3"/>
<keyword evidence="2" id="KW-1185">Reference proteome</keyword>
<evidence type="ECO:0000313" key="1">
    <source>
        <dbReference type="EMBL" id="ACK70310.1"/>
    </source>
</evidence>
<dbReference type="STRING" id="65393.PCC7424_1878"/>
<dbReference type="Proteomes" id="UP000002384">
    <property type="component" value="Chromosome"/>
</dbReference>
<accession>B7KDK8</accession>
<dbReference type="KEGG" id="cyc:PCC7424_1878"/>
<evidence type="ECO:0000313" key="2">
    <source>
        <dbReference type="Proteomes" id="UP000002384"/>
    </source>
</evidence>